<dbReference type="PANTHER" id="PTHR43161:SF9">
    <property type="entry name" value="SORBITOL DEHYDROGENASE"/>
    <property type="match status" value="1"/>
</dbReference>
<keyword evidence="6" id="KW-0520">NAD</keyword>
<dbReference type="GO" id="GO:0016616">
    <property type="term" value="F:oxidoreductase activity, acting on the CH-OH group of donors, NAD or NADP as acceptor"/>
    <property type="evidence" value="ECO:0007669"/>
    <property type="project" value="InterPro"/>
</dbReference>
<gene>
    <name evidence="9" type="ORF">C4B60_08225</name>
</gene>
<dbReference type="SUPFAM" id="SSF51735">
    <property type="entry name" value="NAD(P)-binding Rossmann-fold domains"/>
    <property type="match status" value="1"/>
</dbReference>
<dbReference type="GO" id="GO:0008270">
    <property type="term" value="F:zinc ion binding"/>
    <property type="evidence" value="ECO:0007669"/>
    <property type="project" value="InterPro"/>
</dbReference>
<dbReference type="InterPro" id="IPR045306">
    <property type="entry name" value="SDH-like"/>
</dbReference>
<dbReference type="InterPro" id="IPR002328">
    <property type="entry name" value="ADH_Zn_CS"/>
</dbReference>
<evidence type="ECO:0000313" key="10">
    <source>
        <dbReference type="Proteomes" id="UP000239047"/>
    </source>
</evidence>
<comment type="cofactor">
    <cofactor evidence="1 7">
        <name>Zn(2+)</name>
        <dbReference type="ChEBI" id="CHEBI:29105"/>
    </cofactor>
</comment>
<dbReference type="Gene3D" id="3.90.180.10">
    <property type="entry name" value="Medium-chain alcohol dehydrogenases, catalytic domain"/>
    <property type="match status" value="1"/>
</dbReference>
<dbReference type="SUPFAM" id="SSF50129">
    <property type="entry name" value="GroES-like"/>
    <property type="match status" value="1"/>
</dbReference>
<protein>
    <submittedName>
        <fullName evidence="9">Alcohol dehydrogenase</fullName>
    </submittedName>
</protein>
<dbReference type="SMART" id="SM00829">
    <property type="entry name" value="PKS_ER"/>
    <property type="match status" value="1"/>
</dbReference>
<dbReference type="Proteomes" id="UP000239047">
    <property type="component" value="Unassembled WGS sequence"/>
</dbReference>
<reference evidence="9 10" key="1">
    <citation type="submission" date="2018-02" db="EMBL/GenBank/DDBJ databases">
        <title>Jeotgalibacillus proteolyticum sp. nov. a protease producing bacterium isolated from ocean sediments of Laizhou Bay.</title>
        <authorList>
            <person name="Li Y."/>
        </authorList>
    </citation>
    <scope>NUCLEOTIDE SEQUENCE [LARGE SCALE GENOMIC DNA]</scope>
    <source>
        <strain evidence="9 10">22-7</strain>
    </source>
</reference>
<sequence length="347" mass="37538">MQSAFLEKIRTIEVKEQSIPSPASDEVLVKIRAVGLCGSDIHYYEDGKIGDFIVEKPIILGHEAAGEIIELGSNVEGLKKGQRVAIEPGKTCGACVHCQSGRYNLCKKVEFLATPPYDGAFCQYITMRSDLVFPMPDEMSYETGALIEPFSVGLHACSRGEITAGDTVLILGMGPIGLMTAAAAKIHGAGLIIGVDLEQGRLDKAKELGADRVINIKAESVEEKILEFTNGVGVDVAIETAGSPAALNSMISGVRRGGKAVIVGMSSKDEAAMNIAQIINKEMDLRGVFRYHHTYPKAIQLLSERKIDIEKIITDRFDSLQGVKAAFEKAIQDKKNTLKVMIYPNGR</sequence>
<dbReference type="PANTHER" id="PTHR43161">
    <property type="entry name" value="SORBITOL DEHYDROGENASE"/>
    <property type="match status" value="1"/>
</dbReference>
<dbReference type="Pfam" id="PF00107">
    <property type="entry name" value="ADH_zinc_N"/>
    <property type="match status" value="1"/>
</dbReference>
<evidence type="ECO:0000256" key="5">
    <source>
        <dbReference type="ARBA" id="ARBA00023002"/>
    </source>
</evidence>
<keyword evidence="3 7" id="KW-0479">Metal-binding</keyword>
<comment type="caution">
    <text evidence="9">The sequence shown here is derived from an EMBL/GenBank/DDBJ whole genome shotgun (WGS) entry which is preliminary data.</text>
</comment>
<name>A0A2S5GCP0_9BACL</name>
<evidence type="ECO:0000256" key="4">
    <source>
        <dbReference type="ARBA" id="ARBA00022833"/>
    </source>
</evidence>
<dbReference type="Pfam" id="PF08240">
    <property type="entry name" value="ADH_N"/>
    <property type="match status" value="1"/>
</dbReference>
<evidence type="ECO:0000256" key="6">
    <source>
        <dbReference type="ARBA" id="ARBA00023027"/>
    </source>
</evidence>
<dbReference type="InterPro" id="IPR013149">
    <property type="entry name" value="ADH-like_C"/>
</dbReference>
<evidence type="ECO:0000259" key="8">
    <source>
        <dbReference type="SMART" id="SM00829"/>
    </source>
</evidence>
<dbReference type="OrthoDB" id="9770238at2"/>
<dbReference type="InterPro" id="IPR036291">
    <property type="entry name" value="NAD(P)-bd_dom_sf"/>
</dbReference>
<dbReference type="EMBL" id="PREZ01000003">
    <property type="protein sequence ID" value="PPA70770.1"/>
    <property type="molecule type" value="Genomic_DNA"/>
</dbReference>
<proteinExistence type="inferred from homology"/>
<dbReference type="RefSeq" id="WP_104057520.1">
    <property type="nucleotide sequence ID" value="NZ_PREZ01000003.1"/>
</dbReference>
<accession>A0A2S5GCP0</accession>
<evidence type="ECO:0000256" key="3">
    <source>
        <dbReference type="ARBA" id="ARBA00022723"/>
    </source>
</evidence>
<feature type="domain" description="Enoyl reductase (ER)" evidence="8">
    <location>
        <begin position="4"/>
        <end position="342"/>
    </location>
</feature>
<evidence type="ECO:0000256" key="7">
    <source>
        <dbReference type="RuleBase" id="RU361277"/>
    </source>
</evidence>
<dbReference type="FunFam" id="3.40.50.720:FF:000068">
    <property type="entry name" value="Sorbitol dehydrogenase"/>
    <property type="match status" value="1"/>
</dbReference>
<dbReference type="InterPro" id="IPR013154">
    <property type="entry name" value="ADH-like_N"/>
</dbReference>
<evidence type="ECO:0000256" key="2">
    <source>
        <dbReference type="ARBA" id="ARBA00008072"/>
    </source>
</evidence>
<dbReference type="AlphaFoldDB" id="A0A2S5GCP0"/>
<evidence type="ECO:0000313" key="9">
    <source>
        <dbReference type="EMBL" id="PPA70770.1"/>
    </source>
</evidence>
<dbReference type="PROSITE" id="PS00059">
    <property type="entry name" value="ADH_ZINC"/>
    <property type="match status" value="1"/>
</dbReference>
<dbReference type="Gene3D" id="3.40.50.720">
    <property type="entry name" value="NAD(P)-binding Rossmann-like Domain"/>
    <property type="match status" value="1"/>
</dbReference>
<comment type="similarity">
    <text evidence="2 7">Belongs to the zinc-containing alcohol dehydrogenase family.</text>
</comment>
<keyword evidence="4 7" id="KW-0862">Zinc</keyword>
<keyword evidence="5" id="KW-0560">Oxidoreductase</keyword>
<dbReference type="InterPro" id="IPR020843">
    <property type="entry name" value="ER"/>
</dbReference>
<organism evidence="9 10">
    <name type="scientific">Jeotgalibacillus proteolyticus</name>
    <dbReference type="NCBI Taxonomy" id="2082395"/>
    <lineage>
        <taxon>Bacteria</taxon>
        <taxon>Bacillati</taxon>
        <taxon>Bacillota</taxon>
        <taxon>Bacilli</taxon>
        <taxon>Bacillales</taxon>
        <taxon>Caryophanaceae</taxon>
        <taxon>Jeotgalibacillus</taxon>
    </lineage>
</organism>
<dbReference type="InterPro" id="IPR011032">
    <property type="entry name" value="GroES-like_sf"/>
</dbReference>
<keyword evidence="10" id="KW-1185">Reference proteome</keyword>
<evidence type="ECO:0000256" key="1">
    <source>
        <dbReference type="ARBA" id="ARBA00001947"/>
    </source>
</evidence>
<dbReference type="CDD" id="cd05285">
    <property type="entry name" value="sorbitol_DH"/>
    <property type="match status" value="1"/>
</dbReference>